<dbReference type="GO" id="GO:0004527">
    <property type="term" value="F:exonuclease activity"/>
    <property type="evidence" value="ECO:0007669"/>
    <property type="project" value="UniProtKB-KW"/>
</dbReference>
<dbReference type="InterPro" id="IPR005135">
    <property type="entry name" value="Endo/exonuclease/phosphatase"/>
</dbReference>
<dbReference type="Gene3D" id="3.60.10.10">
    <property type="entry name" value="Endonuclease/exonuclease/phosphatase"/>
    <property type="match status" value="1"/>
</dbReference>
<dbReference type="Proteomes" id="UP000248688">
    <property type="component" value="Chromosome"/>
</dbReference>
<sequence>MDLDTVIRNASFSLLLLFIASGTSMAQEGFKVLSYNTLRGFQQDSLYKASYQRWVEDLGPDVIGYQEMNDFTQKGLESFASGYGHPYAVMSKIQGYPVALSSKYPILNVQKVVDNMWHAYLYAQIKDYHVFVVHFSPFLYQKRQYEIRQILAHAALLPQDEKIVIMGGFNSLSSADSAYHTQEMVDGMRQDEDKNENIRNLNQGQLDYPVVGIVQEAGYLDAFLLTNDKLVSSYPTKSHGGTSTERIDYIWVNPFLGDKLVSATIIQDEITDEISDHYPVFVQFEK</sequence>
<protein>
    <submittedName>
        <fullName evidence="2">Endonuclease/exonuclease/phosphatase family protein</fullName>
    </submittedName>
</protein>
<organism evidence="2 3">
    <name type="scientific">Echinicola strongylocentroti</name>
    <dbReference type="NCBI Taxonomy" id="1795355"/>
    <lineage>
        <taxon>Bacteria</taxon>
        <taxon>Pseudomonadati</taxon>
        <taxon>Bacteroidota</taxon>
        <taxon>Cytophagia</taxon>
        <taxon>Cytophagales</taxon>
        <taxon>Cyclobacteriaceae</taxon>
        <taxon>Echinicola</taxon>
    </lineage>
</organism>
<dbReference type="AlphaFoldDB" id="A0A2Z4IG25"/>
<keyword evidence="3" id="KW-1185">Reference proteome</keyword>
<proteinExistence type="predicted"/>
<reference evidence="2 3" key="1">
    <citation type="submission" date="2018-06" db="EMBL/GenBank/DDBJ databases">
        <title>Echinicola strongylocentroti sp. nov., isolated from a sea urchin Strongylocentrotus intermedius.</title>
        <authorList>
            <person name="Bae S.S."/>
        </authorList>
    </citation>
    <scope>NUCLEOTIDE SEQUENCE [LARGE SCALE GENOMIC DNA]</scope>
    <source>
        <strain evidence="2 3">MEBiC08714</strain>
    </source>
</reference>
<feature type="domain" description="Endonuclease/exonuclease/phosphatase" evidence="1">
    <location>
        <begin position="33"/>
        <end position="277"/>
    </location>
</feature>
<evidence type="ECO:0000259" key="1">
    <source>
        <dbReference type="Pfam" id="PF03372"/>
    </source>
</evidence>
<keyword evidence="2" id="KW-0269">Exonuclease</keyword>
<dbReference type="KEGG" id="est:DN752_06765"/>
<name>A0A2Z4IG25_9BACT</name>
<dbReference type="OrthoDB" id="9778989at2"/>
<gene>
    <name evidence="2" type="ORF">DN752_06765</name>
</gene>
<dbReference type="SUPFAM" id="SSF56219">
    <property type="entry name" value="DNase I-like"/>
    <property type="match status" value="1"/>
</dbReference>
<dbReference type="EMBL" id="CP030041">
    <property type="protein sequence ID" value="AWW29845.1"/>
    <property type="molecule type" value="Genomic_DNA"/>
</dbReference>
<dbReference type="GO" id="GO:0004519">
    <property type="term" value="F:endonuclease activity"/>
    <property type="evidence" value="ECO:0007669"/>
    <property type="project" value="UniProtKB-KW"/>
</dbReference>
<evidence type="ECO:0000313" key="2">
    <source>
        <dbReference type="EMBL" id="AWW29845.1"/>
    </source>
</evidence>
<keyword evidence="2" id="KW-0378">Hydrolase</keyword>
<dbReference type="InterPro" id="IPR051916">
    <property type="entry name" value="GPI-anchor_lipid_remodeler"/>
</dbReference>
<dbReference type="InterPro" id="IPR036691">
    <property type="entry name" value="Endo/exonu/phosph_ase_sf"/>
</dbReference>
<evidence type="ECO:0000313" key="3">
    <source>
        <dbReference type="Proteomes" id="UP000248688"/>
    </source>
</evidence>
<accession>A0A2Z4IG25</accession>
<dbReference type="PANTHER" id="PTHR14859:SF1">
    <property type="entry name" value="PGAP2-INTERACTING PROTEIN"/>
    <property type="match status" value="1"/>
</dbReference>
<dbReference type="GO" id="GO:0016020">
    <property type="term" value="C:membrane"/>
    <property type="evidence" value="ECO:0007669"/>
    <property type="project" value="GOC"/>
</dbReference>
<keyword evidence="2" id="KW-0255">Endonuclease</keyword>
<dbReference type="Pfam" id="PF03372">
    <property type="entry name" value="Exo_endo_phos"/>
    <property type="match status" value="1"/>
</dbReference>
<dbReference type="GO" id="GO:0006506">
    <property type="term" value="P:GPI anchor biosynthetic process"/>
    <property type="evidence" value="ECO:0007669"/>
    <property type="project" value="TreeGrafter"/>
</dbReference>
<dbReference type="RefSeq" id="WP_112783242.1">
    <property type="nucleotide sequence ID" value="NZ_CP030041.1"/>
</dbReference>
<dbReference type="PANTHER" id="PTHR14859">
    <property type="entry name" value="CALCOFLUOR WHITE HYPERSENSITIVE PROTEIN PRECURSOR"/>
    <property type="match status" value="1"/>
</dbReference>
<keyword evidence="2" id="KW-0540">Nuclease</keyword>